<organism evidence="2 3">
    <name type="scientific">Luteolibacter flavescens</name>
    <dbReference type="NCBI Taxonomy" id="1859460"/>
    <lineage>
        <taxon>Bacteria</taxon>
        <taxon>Pseudomonadati</taxon>
        <taxon>Verrucomicrobiota</taxon>
        <taxon>Verrucomicrobiia</taxon>
        <taxon>Verrucomicrobiales</taxon>
        <taxon>Verrucomicrobiaceae</taxon>
        <taxon>Luteolibacter</taxon>
    </lineage>
</organism>
<proteinExistence type="predicted"/>
<comment type="caution">
    <text evidence="2">The sequence shown here is derived from an EMBL/GenBank/DDBJ whole genome shotgun (WGS) entry which is preliminary data.</text>
</comment>
<protein>
    <submittedName>
        <fullName evidence="2">Uncharacterized protein</fullName>
    </submittedName>
</protein>
<reference evidence="2 3" key="1">
    <citation type="submission" date="2022-10" db="EMBL/GenBank/DDBJ databases">
        <title>Luteolibacter flavescens strain MCCC 1K03193, whole genome shotgun sequencing project.</title>
        <authorList>
            <person name="Zhao G."/>
            <person name="Shen L."/>
        </authorList>
    </citation>
    <scope>NUCLEOTIDE SEQUENCE [LARGE SCALE GENOMIC DNA]</scope>
    <source>
        <strain evidence="2 3">MCCC 1K03193</strain>
    </source>
</reference>
<dbReference type="Proteomes" id="UP001207930">
    <property type="component" value="Unassembled WGS sequence"/>
</dbReference>
<dbReference type="RefSeq" id="WP_264502341.1">
    <property type="nucleotide sequence ID" value="NZ_JAPDDS010000010.1"/>
</dbReference>
<evidence type="ECO:0000313" key="3">
    <source>
        <dbReference type="Proteomes" id="UP001207930"/>
    </source>
</evidence>
<keyword evidence="3" id="KW-1185">Reference proteome</keyword>
<keyword evidence="1" id="KW-0812">Transmembrane</keyword>
<evidence type="ECO:0000313" key="2">
    <source>
        <dbReference type="EMBL" id="MCW1886384.1"/>
    </source>
</evidence>
<accession>A0ABT3FT48</accession>
<feature type="transmembrane region" description="Helical" evidence="1">
    <location>
        <begin position="46"/>
        <end position="65"/>
    </location>
</feature>
<feature type="transmembrane region" description="Helical" evidence="1">
    <location>
        <begin position="71"/>
        <end position="89"/>
    </location>
</feature>
<sequence length="122" mass="13222">MNRREEKIRKRAVKAGIREAKKQHHALDREEVLSLKVQMLHPLTRFLLGTIGIALIAGGGTGMVLDMSVAYAGMFGAGILLLVFSVYGVRRTLSDVLDHVVAESAFALVESIVDSIGSAVDF</sequence>
<dbReference type="EMBL" id="JAPDDS010000010">
    <property type="protein sequence ID" value="MCW1886384.1"/>
    <property type="molecule type" value="Genomic_DNA"/>
</dbReference>
<name>A0ABT3FT48_9BACT</name>
<evidence type="ECO:0000256" key="1">
    <source>
        <dbReference type="SAM" id="Phobius"/>
    </source>
</evidence>
<gene>
    <name evidence="2" type="ORF">OKA04_16725</name>
</gene>
<keyword evidence="1" id="KW-0472">Membrane</keyword>
<keyword evidence="1" id="KW-1133">Transmembrane helix</keyword>